<dbReference type="CDD" id="cd14759">
    <property type="entry name" value="GS_GGDEF_2"/>
    <property type="match status" value="1"/>
</dbReference>
<dbReference type="InterPro" id="IPR000014">
    <property type="entry name" value="PAS"/>
</dbReference>
<reference evidence="6" key="1">
    <citation type="submission" date="2016-10" db="EMBL/GenBank/DDBJ databases">
        <title>Sequence of Gallionella enrichment culture.</title>
        <authorList>
            <person name="Poehlein A."/>
            <person name="Muehling M."/>
            <person name="Daniel R."/>
        </authorList>
    </citation>
    <scope>NUCLEOTIDE SEQUENCE</scope>
</reference>
<feature type="domain" description="EAL" evidence="4">
    <location>
        <begin position="1180"/>
        <end position="1432"/>
    </location>
</feature>
<comment type="caution">
    <text evidence="6">The sequence shown here is derived from an EMBL/GenBank/DDBJ whole genome shotgun (WGS) entry which is preliminary data.</text>
</comment>
<dbReference type="GO" id="GO:0020037">
    <property type="term" value="F:heme binding"/>
    <property type="evidence" value="ECO:0007669"/>
    <property type="project" value="InterPro"/>
</dbReference>
<dbReference type="Gene3D" id="3.20.20.450">
    <property type="entry name" value="EAL domain"/>
    <property type="match status" value="1"/>
</dbReference>
<feature type="transmembrane region" description="Helical" evidence="3">
    <location>
        <begin position="143"/>
        <end position="161"/>
    </location>
</feature>
<dbReference type="PROSITE" id="PS50883">
    <property type="entry name" value="EAL"/>
    <property type="match status" value="1"/>
</dbReference>
<dbReference type="InterPro" id="IPR001633">
    <property type="entry name" value="EAL_dom"/>
</dbReference>
<accession>A0A1J5QLK9</accession>
<dbReference type="SUPFAM" id="SSF55073">
    <property type="entry name" value="Nucleotide cyclase"/>
    <property type="match status" value="1"/>
</dbReference>
<protein>
    <recommendedName>
        <fullName evidence="1">Diguanylate cyclase DosC</fullName>
    </recommendedName>
    <alternativeName>
        <fullName evidence="2">Direct oxygen-sensing cyclase</fullName>
    </alternativeName>
</protein>
<keyword evidence="3" id="KW-0812">Transmembrane</keyword>
<dbReference type="CDD" id="cd00130">
    <property type="entry name" value="PAS"/>
    <property type="match status" value="1"/>
</dbReference>
<feature type="transmembrane region" description="Helical" evidence="3">
    <location>
        <begin position="168"/>
        <end position="186"/>
    </location>
</feature>
<dbReference type="NCBIfam" id="TIGR00254">
    <property type="entry name" value="GGDEF"/>
    <property type="match status" value="1"/>
</dbReference>
<keyword evidence="3" id="KW-0472">Membrane</keyword>
<dbReference type="InterPro" id="IPR043128">
    <property type="entry name" value="Rev_trsase/Diguanyl_cyclase"/>
</dbReference>
<dbReference type="InterPro" id="IPR044398">
    <property type="entry name" value="Globin-sensor_dom"/>
</dbReference>
<dbReference type="InterPro" id="IPR052155">
    <property type="entry name" value="Biofilm_reg_signaling"/>
</dbReference>
<dbReference type="Pfam" id="PF11563">
    <property type="entry name" value="Protoglobin"/>
    <property type="match status" value="1"/>
</dbReference>
<evidence type="ECO:0000256" key="2">
    <source>
        <dbReference type="ARBA" id="ARBA00029839"/>
    </source>
</evidence>
<dbReference type="CDD" id="cd01949">
    <property type="entry name" value="GGDEF"/>
    <property type="match status" value="1"/>
</dbReference>
<dbReference type="SMART" id="SM00267">
    <property type="entry name" value="GGDEF"/>
    <property type="match status" value="1"/>
</dbReference>
<dbReference type="CDD" id="cd01948">
    <property type="entry name" value="EAL"/>
    <property type="match status" value="1"/>
</dbReference>
<dbReference type="Gene3D" id="3.30.450.40">
    <property type="match status" value="2"/>
</dbReference>
<feature type="domain" description="GGDEF" evidence="5">
    <location>
        <begin position="703"/>
        <end position="842"/>
    </location>
</feature>
<feature type="transmembrane region" description="Helical" evidence="3">
    <location>
        <begin position="27"/>
        <end position="50"/>
    </location>
</feature>
<dbReference type="Pfam" id="PF00990">
    <property type="entry name" value="GGDEF"/>
    <property type="match status" value="1"/>
</dbReference>
<dbReference type="SUPFAM" id="SSF55785">
    <property type="entry name" value="PYP-like sensor domain (PAS domain)"/>
    <property type="match status" value="1"/>
</dbReference>
<dbReference type="InterPro" id="IPR003018">
    <property type="entry name" value="GAF"/>
</dbReference>
<dbReference type="NCBIfam" id="TIGR00229">
    <property type="entry name" value="sensory_box"/>
    <property type="match status" value="1"/>
</dbReference>
<dbReference type="SMART" id="SM00065">
    <property type="entry name" value="GAF"/>
    <property type="match status" value="2"/>
</dbReference>
<evidence type="ECO:0000256" key="1">
    <source>
        <dbReference type="ARBA" id="ARBA00015125"/>
    </source>
</evidence>
<dbReference type="PANTHER" id="PTHR44757">
    <property type="entry name" value="DIGUANYLATE CYCLASE DGCP"/>
    <property type="match status" value="1"/>
</dbReference>
<dbReference type="Gene3D" id="3.30.70.270">
    <property type="match status" value="1"/>
</dbReference>
<dbReference type="Gene3D" id="1.10.490.10">
    <property type="entry name" value="Globins"/>
    <property type="match status" value="1"/>
</dbReference>
<dbReference type="InterPro" id="IPR029787">
    <property type="entry name" value="Nucleotide_cyclase"/>
</dbReference>
<proteinExistence type="predicted"/>
<dbReference type="Pfam" id="PF13185">
    <property type="entry name" value="GAF_2"/>
    <property type="match status" value="2"/>
</dbReference>
<name>A0A1J5QLK9_9ZZZZ</name>
<dbReference type="InterPro" id="IPR035919">
    <property type="entry name" value="EAL_sf"/>
</dbReference>
<dbReference type="SMART" id="SM00052">
    <property type="entry name" value="EAL"/>
    <property type="match status" value="1"/>
</dbReference>
<evidence type="ECO:0000259" key="4">
    <source>
        <dbReference type="PROSITE" id="PS50883"/>
    </source>
</evidence>
<dbReference type="SUPFAM" id="SSF55781">
    <property type="entry name" value="GAF domain-like"/>
    <property type="match status" value="2"/>
</dbReference>
<keyword evidence="3" id="KW-1133">Transmembrane helix</keyword>
<gene>
    <name evidence="6" type="primary">yjcC_10</name>
    <name evidence="6" type="ORF">GALL_374260</name>
</gene>
<dbReference type="SUPFAM" id="SSF46458">
    <property type="entry name" value="Globin-like"/>
    <property type="match status" value="1"/>
</dbReference>
<feature type="transmembrane region" description="Helical" evidence="3">
    <location>
        <begin position="98"/>
        <end position="123"/>
    </location>
</feature>
<sequence>MSSSPNPGEPQRSAALPRDAHADRVRLLYDGVVAGAVGGVAVPLAVAWMLRGQAPARWLLAWIAAQALAHGALLGVARWRARHAEPDAEIWLRRLRGCALAIGAAWSLLPLALFPAALLQQLLVTCVLVASAGVVLAKLVPDLPSALLFLAPVGVALTVRLGASAHPMMHGVAALAAAYFIVLGVATRSTSAAFDANARMRALNARLADYNAFLGQVHRTIALARNEADLLQAICALAVRYAGVRLAWIGRPDAQGLVHFVGKAGPALDVLAEAELRVDADGDGTAAAAGSVAQAWREQRALFNVSRPQAAKPWLRRAAAQQLESSAVLPIRRHDAPWALLALYSAQADLFDTALQRVLLDLADSVSHGLDVIEARRWTETLSEHSEAGVALVRQRCVVSANSRFARMFGYESVDTVVGMATRDLYHDTQTYEAVGAHHARLADGETVRLQSVMFRRRDGSAVPCDLTGSRIDDEQSIWTFVDVERRDEEHRQLLQLERLYRALLGEADVLLQARTEQLMLEQTCARLGGEAIFHAAWIGRPDADGRVQVLARSGPGAGALDHMAIDIDDPRSLVARAWREGVVVHLNAAQRRVNPWADELERHRWGSALAVPVQRGEARWAVLAFVSLDAAAFDVKTIEVCTRVAALLGHALDELDLKQRISQLQAEEAHRARHDVLTGLPNRRALEQYLPQAIARAARAGTALAVGMIDLDDFKPINDRHGHEAGDVLLRELGGRLQRLLRATDFVARLGGDEFVVVLEQLDRVQHLAELDASLQRLHRAVEAPFDLGGGRRAEIGMSMGVARYPIDDAEPDALMRRADAAMYRAKADKIGREAWWSLGGDAPRGPAPDAPFDAFGDAAASLLGAVHAGLAALRQQFVDEFYAELKRHDETAAVLASLSHDELLRLQQAQAQHLDFLLDPATDAPTIVARARHLGEVHALIGVSPSWLTRATNIYHDLLQRHVDRSTLAARERYHTLRAADARLQLDLHTELDAMQAVADAYSAHAARALPAADVSWASQVQAELDALGALPGVRACQLLRPREDGSFAVEFSGGPAAAAMERVALTAGLTPQLDSRQRSGQGLIPLAWHSEQIQHSDSYALDERTQVWHGPLAALGIRSIAAIPVLGAHGPEFVLAIEGAFPHQFSNRWARDLCVALQNRWGQIARLTQPGAVAPLTVTQATEFRQLFHSGALCMDMQPVIDLRDGRLVKLEALARLRRADGAIIAPGQFLPSLRDSDLDALFRQGLEIALGWQRAWRERGLDVEMALNLAPSTLVHPDCAAWVEETLRRHDIAPRRLTLELLENQEFNEGRRDDAIAALQRVGVRLAIDDLGSGYSSLKRLASLNFDVIKADQSLVRDVAADPVKTLSLVRTIVQIGRDFDREVVVEGLETTPLIEAVMRLGASQGQGWGLSRPMPPETVMAWAAQWRWNTTPTAGIGSYLGALAYHWRYMHEDAGRFPLQHDACPLTDFLDARGHRDDESARWHRAVHDAPDAQARIEASRQLLTWLAARVRIEAARATAAAQTSNAHRGSGLAPV</sequence>
<dbReference type="SUPFAM" id="SSF141868">
    <property type="entry name" value="EAL domain-like"/>
    <property type="match status" value="1"/>
</dbReference>
<evidence type="ECO:0000313" key="6">
    <source>
        <dbReference type="EMBL" id="OIQ80815.1"/>
    </source>
</evidence>
<dbReference type="InterPro" id="IPR000160">
    <property type="entry name" value="GGDEF_dom"/>
</dbReference>
<dbReference type="Pfam" id="PF00989">
    <property type="entry name" value="PAS"/>
    <property type="match status" value="1"/>
</dbReference>
<dbReference type="InterPro" id="IPR035965">
    <property type="entry name" value="PAS-like_dom_sf"/>
</dbReference>
<evidence type="ECO:0000259" key="5">
    <source>
        <dbReference type="PROSITE" id="PS50887"/>
    </source>
</evidence>
<dbReference type="Pfam" id="PF00563">
    <property type="entry name" value="EAL"/>
    <property type="match status" value="1"/>
</dbReference>
<organism evidence="6">
    <name type="scientific">mine drainage metagenome</name>
    <dbReference type="NCBI Taxonomy" id="410659"/>
    <lineage>
        <taxon>unclassified sequences</taxon>
        <taxon>metagenomes</taxon>
        <taxon>ecological metagenomes</taxon>
    </lineage>
</organism>
<dbReference type="InterPro" id="IPR009050">
    <property type="entry name" value="Globin-like_sf"/>
</dbReference>
<dbReference type="PANTHER" id="PTHR44757:SF2">
    <property type="entry name" value="BIOFILM ARCHITECTURE MAINTENANCE PROTEIN MBAA"/>
    <property type="match status" value="1"/>
</dbReference>
<feature type="transmembrane region" description="Helical" evidence="3">
    <location>
        <begin position="56"/>
        <end position="77"/>
    </location>
</feature>
<dbReference type="PROSITE" id="PS50887">
    <property type="entry name" value="GGDEF"/>
    <property type="match status" value="1"/>
</dbReference>
<dbReference type="GO" id="GO:0006355">
    <property type="term" value="P:regulation of DNA-templated transcription"/>
    <property type="evidence" value="ECO:0007669"/>
    <property type="project" value="InterPro"/>
</dbReference>
<evidence type="ECO:0000256" key="3">
    <source>
        <dbReference type="SAM" id="Phobius"/>
    </source>
</evidence>
<dbReference type="InterPro" id="IPR013767">
    <property type="entry name" value="PAS_fold"/>
</dbReference>
<dbReference type="GO" id="GO:0019825">
    <property type="term" value="F:oxygen binding"/>
    <property type="evidence" value="ECO:0007669"/>
    <property type="project" value="InterPro"/>
</dbReference>
<dbReference type="InterPro" id="IPR029016">
    <property type="entry name" value="GAF-like_dom_sf"/>
</dbReference>
<dbReference type="Gene3D" id="3.30.450.20">
    <property type="entry name" value="PAS domain"/>
    <property type="match status" value="1"/>
</dbReference>
<dbReference type="EMBL" id="MLJW01001008">
    <property type="protein sequence ID" value="OIQ80815.1"/>
    <property type="molecule type" value="Genomic_DNA"/>
</dbReference>
<dbReference type="InterPro" id="IPR012292">
    <property type="entry name" value="Globin/Proto"/>
</dbReference>